<name>A0A554S7E5_9ACTN</name>
<proteinExistence type="predicted"/>
<organism evidence="2 3">
    <name type="scientific">Aeromicrobium piscarium</name>
    <dbReference type="NCBI Taxonomy" id="2590901"/>
    <lineage>
        <taxon>Bacteria</taxon>
        <taxon>Bacillati</taxon>
        <taxon>Actinomycetota</taxon>
        <taxon>Actinomycetes</taxon>
        <taxon>Propionibacteriales</taxon>
        <taxon>Nocardioidaceae</taxon>
        <taxon>Aeromicrobium</taxon>
    </lineage>
</organism>
<evidence type="ECO:0000256" key="1">
    <source>
        <dbReference type="SAM" id="Phobius"/>
    </source>
</evidence>
<keyword evidence="3" id="KW-1185">Reference proteome</keyword>
<protein>
    <submittedName>
        <fullName evidence="2">Uncharacterized protein</fullName>
    </submittedName>
</protein>
<dbReference type="RefSeq" id="WP_143913940.1">
    <property type="nucleotide sequence ID" value="NZ_VLNT01000010.1"/>
</dbReference>
<keyword evidence="1" id="KW-1133">Transmembrane helix</keyword>
<keyword evidence="1" id="KW-0812">Transmembrane</keyword>
<evidence type="ECO:0000313" key="2">
    <source>
        <dbReference type="EMBL" id="TSD62225.1"/>
    </source>
</evidence>
<feature type="transmembrane region" description="Helical" evidence="1">
    <location>
        <begin position="190"/>
        <end position="208"/>
    </location>
</feature>
<comment type="caution">
    <text evidence="2">The sequence shown here is derived from an EMBL/GenBank/DDBJ whole genome shotgun (WGS) entry which is preliminary data.</text>
</comment>
<accession>A0A554S7E5</accession>
<reference evidence="2 3" key="1">
    <citation type="submission" date="2019-07" db="EMBL/GenBank/DDBJ databases">
        <authorList>
            <person name="Zhao L.H."/>
        </authorList>
    </citation>
    <scope>NUCLEOTIDE SEQUENCE [LARGE SCALE GENOMIC DNA]</scope>
    <source>
        <strain evidence="2 3">Co35</strain>
    </source>
</reference>
<keyword evidence="1" id="KW-0472">Membrane</keyword>
<feature type="transmembrane region" description="Helical" evidence="1">
    <location>
        <begin position="29"/>
        <end position="52"/>
    </location>
</feature>
<sequence>MIRLLLAAVVGVGVGGAVAHALTHDPRYIAYWTVALPVGVICAVLVGIGGSLRGLAGPPQEQLDAARTAGRLTAARIDSITQTGTQINDVPVCEIHLTVDARDRGSYRTTVRRLVPMIEAPQFQPGTALSVVRLRADEPAVAIVPDGLPHLHERVARLPKASGVPVWAGETTSGPRSIISTGRKGRGRRWLAYAAFALAGLAVVAVPARTELALSAGALVSGDDRDSYLYSEDRVADAVAELREVTGDDAATEVLFYDDMVRATAPSEPGATTYDDYTIRYGRGSHDDPSTIQPDDTASFTLDEVSWAAIPSLARRAAQETGVTGEDPHVHADVSRALTPSDDGFSPVRISIYVSGDYDSGALIADADGTVIEVRRAD</sequence>
<dbReference type="Proteomes" id="UP000316988">
    <property type="component" value="Unassembled WGS sequence"/>
</dbReference>
<gene>
    <name evidence="2" type="ORF">FNM00_12805</name>
</gene>
<dbReference type="OrthoDB" id="4965912at2"/>
<dbReference type="AlphaFoldDB" id="A0A554S7E5"/>
<dbReference type="EMBL" id="VLNT01000010">
    <property type="protein sequence ID" value="TSD62225.1"/>
    <property type="molecule type" value="Genomic_DNA"/>
</dbReference>
<evidence type="ECO:0000313" key="3">
    <source>
        <dbReference type="Proteomes" id="UP000316988"/>
    </source>
</evidence>